<keyword evidence="3" id="KW-1185">Reference proteome</keyword>
<evidence type="ECO:0000313" key="2">
    <source>
        <dbReference type="EMBL" id="SMX41343.1"/>
    </source>
</evidence>
<sequence>MCWNSEISVAMTCIGAAGALISYRRQDPTAIWLTLGYFSVMEALQVAGYAVLDQCGTAENQAVTMASYLHIVFQPFLINAFAMELVPKSAKQRTRVRVYVLCSVSAAVMIIQLIPWQFAGNCLPGSALCADTLCTVSGDWHIAWDVPYNGLLVPFENAIGTHSGFPTYMIAVFALPLVYGAWRFTAMHALSGPVLAWMLTDNPNELPAIWCLFSVFILFIGLSLRARRRFTATRSLG</sequence>
<name>A0A238KES4_9RHOB</name>
<keyword evidence="1" id="KW-0812">Transmembrane</keyword>
<evidence type="ECO:0000256" key="1">
    <source>
        <dbReference type="SAM" id="Phobius"/>
    </source>
</evidence>
<feature type="transmembrane region" description="Helical" evidence="1">
    <location>
        <begin position="207"/>
        <end position="224"/>
    </location>
</feature>
<protein>
    <submittedName>
        <fullName evidence="2">Uncharacterized protein</fullName>
    </submittedName>
</protein>
<reference evidence="2 3" key="1">
    <citation type="submission" date="2017-05" db="EMBL/GenBank/DDBJ databases">
        <authorList>
            <person name="Song R."/>
            <person name="Chenine A.L."/>
            <person name="Ruprecht R.M."/>
        </authorList>
    </citation>
    <scope>NUCLEOTIDE SEQUENCE [LARGE SCALE GENOMIC DNA]</scope>
    <source>
        <strain evidence="2 3">CECT 8663</strain>
    </source>
</reference>
<dbReference type="Proteomes" id="UP000220836">
    <property type="component" value="Unassembled WGS sequence"/>
</dbReference>
<dbReference type="InterPro" id="IPR043912">
    <property type="entry name" value="DUF5765"/>
</dbReference>
<feature type="transmembrane region" description="Helical" evidence="1">
    <location>
        <begin position="98"/>
        <end position="118"/>
    </location>
</feature>
<evidence type="ECO:0000313" key="3">
    <source>
        <dbReference type="Proteomes" id="UP000220836"/>
    </source>
</evidence>
<dbReference type="RefSeq" id="WP_245910727.1">
    <property type="nucleotide sequence ID" value="NZ_FXYH01000007.1"/>
</dbReference>
<accession>A0A238KES4</accession>
<keyword evidence="1" id="KW-1133">Transmembrane helix</keyword>
<feature type="transmembrane region" description="Helical" evidence="1">
    <location>
        <begin position="30"/>
        <end position="52"/>
    </location>
</feature>
<organism evidence="2 3">
    <name type="scientific">Pelagimonas varians</name>
    <dbReference type="NCBI Taxonomy" id="696760"/>
    <lineage>
        <taxon>Bacteria</taxon>
        <taxon>Pseudomonadati</taxon>
        <taxon>Pseudomonadota</taxon>
        <taxon>Alphaproteobacteria</taxon>
        <taxon>Rhodobacterales</taxon>
        <taxon>Roseobacteraceae</taxon>
        <taxon>Pelagimonas</taxon>
    </lineage>
</organism>
<gene>
    <name evidence="2" type="ORF">PEV8663_02248</name>
</gene>
<dbReference type="EMBL" id="FXYH01000007">
    <property type="protein sequence ID" value="SMX41343.1"/>
    <property type="molecule type" value="Genomic_DNA"/>
</dbReference>
<feature type="transmembrane region" description="Helical" evidence="1">
    <location>
        <begin position="67"/>
        <end position="86"/>
    </location>
</feature>
<dbReference type="Pfam" id="PF19069">
    <property type="entry name" value="DUF5765"/>
    <property type="match status" value="1"/>
</dbReference>
<dbReference type="AlphaFoldDB" id="A0A238KES4"/>
<keyword evidence="1" id="KW-0472">Membrane</keyword>
<feature type="transmembrane region" description="Helical" evidence="1">
    <location>
        <begin position="6"/>
        <end position="23"/>
    </location>
</feature>
<proteinExistence type="predicted"/>